<dbReference type="InterPro" id="IPR005128">
    <property type="entry name" value="Acetolactate_a_deCO2ase"/>
</dbReference>
<evidence type="ECO:0000256" key="1">
    <source>
        <dbReference type="ARBA" id="ARBA00001784"/>
    </source>
</evidence>
<dbReference type="NCBIfam" id="TIGR01252">
    <property type="entry name" value="acetolac_decarb"/>
    <property type="match status" value="1"/>
</dbReference>
<evidence type="ECO:0000256" key="3">
    <source>
        <dbReference type="ARBA" id="ARBA00007106"/>
    </source>
</evidence>
<evidence type="ECO:0000313" key="10">
    <source>
        <dbReference type="EMBL" id="MDK9499452.1"/>
    </source>
</evidence>
<dbReference type="CDD" id="cd17299">
    <property type="entry name" value="acetolactate_decarboxylase"/>
    <property type="match status" value="1"/>
</dbReference>
<keyword evidence="7 9" id="KW-0005">Acetoin biosynthesis</keyword>
<dbReference type="EMBL" id="JASITI010000044">
    <property type="protein sequence ID" value="MDK9499452.1"/>
    <property type="molecule type" value="Genomic_DNA"/>
</dbReference>
<dbReference type="PANTHER" id="PTHR35524">
    <property type="entry name" value="ALPHA-ACETOLACTATE DECARBOXYLASE"/>
    <property type="match status" value="1"/>
</dbReference>
<protein>
    <recommendedName>
        <fullName evidence="5 9">Alpha-acetolactate decarboxylase</fullName>
        <ecNumber evidence="4 9">4.1.1.5</ecNumber>
    </recommendedName>
</protein>
<comment type="catalytic activity">
    <reaction evidence="1 9">
        <text>(2S)-2-acetolactate + H(+) = (R)-acetoin + CO2</text>
        <dbReference type="Rhea" id="RHEA:21580"/>
        <dbReference type="ChEBI" id="CHEBI:15378"/>
        <dbReference type="ChEBI" id="CHEBI:15686"/>
        <dbReference type="ChEBI" id="CHEBI:16526"/>
        <dbReference type="ChEBI" id="CHEBI:58476"/>
        <dbReference type="EC" id="4.1.1.5"/>
    </reaction>
</comment>
<comment type="pathway">
    <text evidence="2 9">Polyol metabolism; (R,R)-butane-2,3-diol biosynthesis; (R,R)-butane-2,3-diol from pyruvate: step 2/3.</text>
</comment>
<evidence type="ECO:0000256" key="9">
    <source>
        <dbReference type="PIRNR" id="PIRNR001332"/>
    </source>
</evidence>
<proteinExistence type="inferred from homology"/>
<dbReference type="EC" id="4.1.1.5" evidence="4 9"/>
<gene>
    <name evidence="10" type="primary">budA</name>
    <name evidence="10" type="ORF">QEZ40_004874</name>
</gene>
<dbReference type="Pfam" id="PF03306">
    <property type="entry name" value="AAL_decarboxy"/>
    <property type="match status" value="1"/>
</dbReference>
<dbReference type="PANTHER" id="PTHR35524:SF1">
    <property type="entry name" value="ALPHA-ACETOLACTATE DECARBOXYLASE"/>
    <property type="match status" value="1"/>
</dbReference>
<evidence type="ECO:0000256" key="2">
    <source>
        <dbReference type="ARBA" id="ARBA00005170"/>
    </source>
</evidence>
<organism evidence="10 11">
    <name type="scientific">Streptomyces katrae</name>
    <dbReference type="NCBI Taxonomy" id="68223"/>
    <lineage>
        <taxon>Bacteria</taxon>
        <taxon>Bacillati</taxon>
        <taxon>Actinomycetota</taxon>
        <taxon>Actinomycetes</taxon>
        <taxon>Kitasatosporales</taxon>
        <taxon>Streptomycetaceae</taxon>
        <taxon>Streptomyces</taxon>
    </lineage>
</organism>
<dbReference type="Gene3D" id="3.30.1330.80">
    <property type="entry name" value="Hypothetical protein, similar to alpha- acetolactate decarboxylase, domain 2"/>
    <property type="match status" value="2"/>
</dbReference>
<dbReference type="PIRSF" id="PIRSF001332">
    <property type="entry name" value="Acetolac_decarb"/>
    <property type="match status" value="1"/>
</dbReference>
<evidence type="ECO:0000313" key="11">
    <source>
        <dbReference type="Proteomes" id="UP001223390"/>
    </source>
</evidence>
<evidence type="ECO:0000256" key="4">
    <source>
        <dbReference type="ARBA" id="ARBA00013204"/>
    </source>
</evidence>
<sequence>MTAPEGNPPGAPRPRGRIFQTSTMTAMLEGVYEGTTTIAELRRHGDFGIGTFDRLDGEMIVLDGRCYRLRVDGSAGEADPSTRTPLAAVTYFHGEHDWRTREPVDAAGLRALIDGWLPSPNHFYAVRVDGHFDHVVTRMLPEQHRPYPRLIDAVAAQVVSTHTGLRGTVVGFRSPAHMLGVAAAGYHLHFLSGCRTRGGHAYDFVLRSGRVRVDVGYELVLHLPRTADFGRARLGRGDVAGEIEAVLQGGPKP</sequence>
<name>A0ABT7H0Q1_9ACTN</name>
<reference evidence="10 11" key="1">
    <citation type="submission" date="2023-05" db="EMBL/GenBank/DDBJ databases">
        <title>Sequencing and Assembly of Streptomyces sp. NP73.</title>
        <authorList>
            <person name="Konwar A.N."/>
            <person name="Saikia K."/>
            <person name="Thakur D."/>
        </authorList>
    </citation>
    <scope>NUCLEOTIDE SEQUENCE [LARGE SCALE GENOMIC DNA]</scope>
    <source>
        <strain evidence="10 11">NP73</strain>
    </source>
</reference>
<dbReference type="GO" id="GO:0047605">
    <property type="term" value="F:acetolactate decarboxylase activity"/>
    <property type="evidence" value="ECO:0007669"/>
    <property type="project" value="UniProtKB-EC"/>
</dbReference>
<evidence type="ECO:0000256" key="7">
    <source>
        <dbReference type="ARBA" id="ARBA00023061"/>
    </source>
</evidence>
<accession>A0ABT7H0Q1</accession>
<keyword evidence="8 9" id="KW-0456">Lyase</keyword>
<comment type="caution">
    <text evidence="10">The sequence shown here is derived from an EMBL/GenBank/DDBJ whole genome shotgun (WGS) entry which is preliminary data.</text>
</comment>
<comment type="similarity">
    <text evidence="3 9">Belongs to the alpha-acetolactate decarboxylase family.</text>
</comment>
<keyword evidence="11" id="KW-1185">Reference proteome</keyword>
<keyword evidence="6 9" id="KW-0210">Decarboxylase</keyword>
<evidence type="ECO:0000256" key="6">
    <source>
        <dbReference type="ARBA" id="ARBA00022793"/>
    </source>
</evidence>
<evidence type="ECO:0000256" key="5">
    <source>
        <dbReference type="ARBA" id="ARBA00020164"/>
    </source>
</evidence>
<dbReference type="SUPFAM" id="SSF117856">
    <property type="entry name" value="AF0104/ALDC/Ptd012-like"/>
    <property type="match status" value="1"/>
</dbReference>
<evidence type="ECO:0000256" key="8">
    <source>
        <dbReference type="ARBA" id="ARBA00023239"/>
    </source>
</evidence>
<dbReference type="Proteomes" id="UP001223390">
    <property type="component" value="Unassembled WGS sequence"/>
</dbReference>
<dbReference type="RefSeq" id="WP_285345329.1">
    <property type="nucleotide sequence ID" value="NZ_JASITI010000044.1"/>
</dbReference>